<dbReference type="Proteomes" id="UP000190256">
    <property type="component" value="Unassembled WGS sequence"/>
</dbReference>
<proteinExistence type="predicted"/>
<gene>
    <name evidence="1" type="ORF">BS638_06575</name>
</gene>
<dbReference type="RefSeq" id="WP_078054579.1">
    <property type="nucleotide sequence ID" value="NZ_MRAE01000012.1"/>
</dbReference>
<organism evidence="1 2">
    <name type="scientific">Clostridium tepidum</name>
    <dbReference type="NCBI Taxonomy" id="1962263"/>
    <lineage>
        <taxon>Bacteria</taxon>
        <taxon>Bacillati</taxon>
        <taxon>Bacillota</taxon>
        <taxon>Clostridia</taxon>
        <taxon>Eubacteriales</taxon>
        <taxon>Clostridiaceae</taxon>
        <taxon>Clostridium</taxon>
    </lineage>
</organism>
<dbReference type="AlphaFoldDB" id="A0A1S9I940"/>
<accession>A0A1S9I940</accession>
<sequence>MSKFFNVTLDKDVVLDDSVISNKTGWSSEKIHREIVDKRITKFEELEDVDVVNKKNKQLVAYSEDTGKFTTIDGAEAGDITGAGMKQVSKMGIVGSPEEPRIINIPINTIDFKVPRVNLLKYDLGDQDVIVTKNRFTNGESNDFEEDDMVVFDGKAHLKTDHVSNFTFNREMDTKNEYTITIDKTKFKKVEGFEVWEDGVIKTLTTKAIPFDRLLIPKGDMNLSNVEHIDYFKLTATGKNIRIVCSVDSGKTWKTFNNEKWVDVNLDVESVRNNGMTIELFNSINDVFWNELVTAKRIRFAYLFSQDSIADVEELDNLDLRYDGEGKWVQAKEDTFDVVYASNTLLQVYVKFSGDIKINY</sequence>
<evidence type="ECO:0000313" key="1">
    <source>
        <dbReference type="EMBL" id="OOO66786.1"/>
    </source>
</evidence>
<reference evidence="1 2" key="1">
    <citation type="submission" date="2016-12" db="EMBL/GenBank/DDBJ databases">
        <title>Clostridium tepidum sp. nov., a close relative of Clostridium sporogenes and Clostridium botulinum Group I.</title>
        <authorList>
            <person name="Dobritsa A.P."/>
            <person name="Kutumbaka K.K."/>
            <person name="Werner K."/>
            <person name="Wiedmann M."/>
            <person name="Asmus A."/>
            <person name="Samadpour M."/>
        </authorList>
    </citation>
    <scope>NUCLEOTIDE SEQUENCE [LARGE SCALE GENOMIC DNA]</scope>
    <source>
        <strain evidence="1 2">IEH 97212</strain>
    </source>
</reference>
<dbReference type="EMBL" id="MRAE01000012">
    <property type="protein sequence ID" value="OOO66786.1"/>
    <property type="molecule type" value="Genomic_DNA"/>
</dbReference>
<evidence type="ECO:0000313" key="2">
    <source>
        <dbReference type="Proteomes" id="UP000190256"/>
    </source>
</evidence>
<protein>
    <submittedName>
        <fullName evidence="1">Signal peptidase II</fullName>
    </submittedName>
</protein>
<name>A0A1S9I940_9CLOT</name>
<dbReference type="OrthoDB" id="1907966at2"/>
<comment type="caution">
    <text evidence="1">The sequence shown here is derived from an EMBL/GenBank/DDBJ whole genome shotgun (WGS) entry which is preliminary data.</text>
</comment>